<dbReference type="EMBL" id="BPLQ01004527">
    <property type="protein sequence ID" value="GIY08525.1"/>
    <property type="molecule type" value="Genomic_DNA"/>
</dbReference>
<evidence type="ECO:0000256" key="1">
    <source>
        <dbReference type="SAM" id="MobiDB-lite"/>
    </source>
</evidence>
<feature type="region of interest" description="Disordered" evidence="1">
    <location>
        <begin position="36"/>
        <end position="72"/>
    </location>
</feature>
<comment type="caution">
    <text evidence="2">The sequence shown here is derived from an EMBL/GenBank/DDBJ whole genome shotgun (WGS) entry which is preliminary data.</text>
</comment>
<accession>A0AAV4QKD8</accession>
<evidence type="ECO:0000313" key="3">
    <source>
        <dbReference type="Proteomes" id="UP001054837"/>
    </source>
</evidence>
<sequence length="72" mass="7367">IALAVLLVIQYASAFGLGGGLGGGFGGGYGMGETEITPSPKAHVTDDRCRESNPNPARRIPGSAAVHKCRRS</sequence>
<dbReference type="Proteomes" id="UP001054837">
    <property type="component" value="Unassembled WGS sequence"/>
</dbReference>
<evidence type="ECO:0000313" key="2">
    <source>
        <dbReference type="EMBL" id="GIY08525.1"/>
    </source>
</evidence>
<keyword evidence="3" id="KW-1185">Reference proteome</keyword>
<dbReference type="AlphaFoldDB" id="A0AAV4QKD8"/>
<name>A0AAV4QKD8_9ARAC</name>
<gene>
    <name evidence="2" type="ORF">CDAR_306941</name>
</gene>
<proteinExistence type="predicted"/>
<feature type="non-terminal residue" evidence="2">
    <location>
        <position position="1"/>
    </location>
</feature>
<protein>
    <submittedName>
        <fullName evidence="2">Uncharacterized protein</fullName>
    </submittedName>
</protein>
<reference evidence="2 3" key="1">
    <citation type="submission" date="2021-06" db="EMBL/GenBank/DDBJ databases">
        <title>Caerostris darwini draft genome.</title>
        <authorList>
            <person name="Kono N."/>
            <person name="Arakawa K."/>
        </authorList>
    </citation>
    <scope>NUCLEOTIDE SEQUENCE [LARGE SCALE GENOMIC DNA]</scope>
</reference>
<organism evidence="2 3">
    <name type="scientific">Caerostris darwini</name>
    <dbReference type="NCBI Taxonomy" id="1538125"/>
    <lineage>
        <taxon>Eukaryota</taxon>
        <taxon>Metazoa</taxon>
        <taxon>Ecdysozoa</taxon>
        <taxon>Arthropoda</taxon>
        <taxon>Chelicerata</taxon>
        <taxon>Arachnida</taxon>
        <taxon>Araneae</taxon>
        <taxon>Araneomorphae</taxon>
        <taxon>Entelegynae</taxon>
        <taxon>Araneoidea</taxon>
        <taxon>Araneidae</taxon>
        <taxon>Caerostris</taxon>
    </lineage>
</organism>